<proteinExistence type="predicted"/>
<feature type="transmembrane region" description="Helical" evidence="1">
    <location>
        <begin position="6"/>
        <end position="28"/>
    </location>
</feature>
<dbReference type="Proteomes" id="UP000214646">
    <property type="component" value="Unassembled WGS sequence"/>
</dbReference>
<evidence type="ECO:0000313" key="3">
    <source>
        <dbReference type="Proteomes" id="UP000214646"/>
    </source>
</evidence>
<evidence type="ECO:0000313" key="2">
    <source>
        <dbReference type="EMBL" id="OWK45301.1"/>
    </source>
</evidence>
<keyword evidence="1" id="KW-0812">Transmembrane</keyword>
<evidence type="ECO:0000256" key="1">
    <source>
        <dbReference type="SAM" id="Phobius"/>
    </source>
</evidence>
<keyword evidence="1" id="KW-1133">Transmembrane helix</keyword>
<dbReference type="RefSeq" id="WP_261341131.1">
    <property type="nucleotide sequence ID" value="NZ_NIDE01000002.1"/>
</dbReference>
<dbReference type="AlphaFoldDB" id="A0A225DVB5"/>
<reference evidence="3" key="1">
    <citation type="submission" date="2017-06" db="EMBL/GenBank/DDBJ databases">
        <title>Genome analysis of Fimbriiglobus ruber SP5, the first member of the order Planctomycetales with confirmed chitinolytic capability.</title>
        <authorList>
            <person name="Ravin N.V."/>
            <person name="Rakitin A.L."/>
            <person name="Ivanova A.A."/>
            <person name="Beletsky A.V."/>
            <person name="Kulichevskaya I.S."/>
            <person name="Mardanov A.V."/>
            <person name="Dedysh S.N."/>
        </authorList>
    </citation>
    <scope>NUCLEOTIDE SEQUENCE [LARGE SCALE GENOMIC DNA]</scope>
    <source>
        <strain evidence="3">SP5</strain>
    </source>
</reference>
<organism evidence="2 3">
    <name type="scientific">Fimbriiglobus ruber</name>
    <dbReference type="NCBI Taxonomy" id="1908690"/>
    <lineage>
        <taxon>Bacteria</taxon>
        <taxon>Pseudomonadati</taxon>
        <taxon>Planctomycetota</taxon>
        <taxon>Planctomycetia</taxon>
        <taxon>Gemmatales</taxon>
        <taxon>Gemmataceae</taxon>
        <taxon>Fimbriiglobus</taxon>
    </lineage>
</organism>
<keyword evidence="3" id="KW-1185">Reference proteome</keyword>
<protein>
    <submittedName>
        <fullName evidence="2">Uncharacterized protein</fullName>
    </submittedName>
</protein>
<accession>A0A225DVB5</accession>
<sequence length="40" mass="4496">MSILERIVGGIIAVISETIFLVGLLFAIPSMMRYLRIRAM</sequence>
<keyword evidence="1" id="KW-0472">Membrane</keyword>
<comment type="caution">
    <text evidence="2">The sequence shown here is derived from an EMBL/GenBank/DDBJ whole genome shotgun (WGS) entry which is preliminary data.</text>
</comment>
<gene>
    <name evidence="2" type="ORF">FRUB_01632</name>
</gene>
<name>A0A225DVB5_9BACT</name>
<dbReference type="EMBL" id="NIDE01000002">
    <property type="protein sequence ID" value="OWK45301.1"/>
    <property type="molecule type" value="Genomic_DNA"/>
</dbReference>